<dbReference type="PROSITE" id="PS51257">
    <property type="entry name" value="PROKAR_LIPOPROTEIN"/>
    <property type="match status" value="1"/>
</dbReference>
<feature type="transmembrane region" description="Helical" evidence="7">
    <location>
        <begin position="280"/>
        <end position="301"/>
    </location>
</feature>
<keyword evidence="4 7" id="KW-0812">Transmembrane</keyword>
<dbReference type="GO" id="GO:0016020">
    <property type="term" value="C:membrane"/>
    <property type="evidence" value="ECO:0007669"/>
    <property type="project" value="UniProtKB-SubCell"/>
</dbReference>
<feature type="transmembrane region" description="Helical" evidence="7">
    <location>
        <begin position="79"/>
        <end position="99"/>
    </location>
</feature>
<evidence type="ECO:0000256" key="7">
    <source>
        <dbReference type="SAM" id="Phobius"/>
    </source>
</evidence>
<dbReference type="Pfam" id="PF02397">
    <property type="entry name" value="Bac_transf"/>
    <property type="match status" value="1"/>
</dbReference>
<accession>A0AA41UJM9</accession>
<reference evidence="9" key="1">
    <citation type="submission" date="2022-04" db="EMBL/GenBank/DDBJ databases">
        <title>Desulfatitalea alkaliphila sp. nov., a novel anaerobic sulfate-reducing bacterium isolated from terrestrial mud volcano, Taman Peninsula, Russia.</title>
        <authorList>
            <person name="Khomyakova M.A."/>
            <person name="Merkel A.Y."/>
            <person name="Slobodkin A.I."/>
        </authorList>
    </citation>
    <scope>NUCLEOTIDE SEQUENCE</scope>
    <source>
        <strain evidence="9">M08but</strain>
    </source>
</reference>
<dbReference type="RefSeq" id="WP_246912218.1">
    <property type="nucleotide sequence ID" value="NZ_JALJRB010000021.1"/>
</dbReference>
<evidence type="ECO:0000256" key="4">
    <source>
        <dbReference type="ARBA" id="ARBA00022692"/>
    </source>
</evidence>
<evidence type="ECO:0000313" key="9">
    <source>
        <dbReference type="EMBL" id="MCJ8502125.1"/>
    </source>
</evidence>
<dbReference type="GO" id="GO:0089702">
    <property type="term" value="F:undecaprenyl-phosphate glucose phosphotransferase activity"/>
    <property type="evidence" value="ECO:0007669"/>
    <property type="project" value="TreeGrafter"/>
</dbReference>
<dbReference type="NCBIfam" id="TIGR03025">
    <property type="entry name" value="EPS_sugtrans"/>
    <property type="match status" value="1"/>
</dbReference>
<comment type="subcellular location">
    <subcellularLocation>
        <location evidence="1">Membrane</location>
        <topology evidence="1">Multi-pass membrane protein</topology>
    </subcellularLocation>
</comment>
<organism evidence="9 10">
    <name type="scientific">Desulfatitalea alkaliphila</name>
    <dbReference type="NCBI Taxonomy" id="2929485"/>
    <lineage>
        <taxon>Bacteria</taxon>
        <taxon>Pseudomonadati</taxon>
        <taxon>Thermodesulfobacteriota</taxon>
        <taxon>Desulfobacteria</taxon>
        <taxon>Desulfobacterales</taxon>
        <taxon>Desulfosarcinaceae</taxon>
        <taxon>Desulfatitalea</taxon>
    </lineage>
</organism>
<evidence type="ECO:0000256" key="5">
    <source>
        <dbReference type="ARBA" id="ARBA00022989"/>
    </source>
</evidence>
<dbReference type="Proteomes" id="UP001165427">
    <property type="component" value="Unassembled WGS sequence"/>
</dbReference>
<dbReference type="PANTHER" id="PTHR30576">
    <property type="entry name" value="COLANIC BIOSYNTHESIS UDP-GLUCOSE LIPID CARRIER TRANSFERASE"/>
    <property type="match status" value="1"/>
</dbReference>
<feature type="transmembrane region" description="Helical" evidence="7">
    <location>
        <begin position="12"/>
        <end position="36"/>
    </location>
</feature>
<keyword evidence="5 7" id="KW-1133">Transmembrane helix</keyword>
<dbReference type="GO" id="GO:0009242">
    <property type="term" value="P:colanic acid biosynthetic process"/>
    <property type="evidence" value="ECO:0007669"/>
    <property type="project" value="TreeGrafter"/>
</dbReference>
<dbReference type="Pfam" id="PF13727">
    <property type="entry name" value="CoA_binding_3"/>
    <property type="match status" value="1"/>
</dbReference>
<gene>
    <name evidence="9" type="ORF">MRX98_16190</name>
</gene>
<dbReference type="InterPro" id="IPR017475">
    <property type="entry name" value="EPS_sugar_tfrase"/>
</dbReference>
<protein>
    <submittedName>
        <fullName evidence="9">TIGR03013 family PEP-CTERM/XrtA system glycosyltransferase</fullName>
    </submittedName>
</protein>
<keyword evidence="3" id="KW-0808">Transferase</keyword>
<proteinExistence type="inferred from homology"/>
<comment type="similarity">
    <text evidence="2">Belongs to the bacterial sugar transferase family.</text>
</comment>
<keyword evidence="10" id="KW-1185">Reference proteome</keyword>
<evidence type="ECO:0000256" key="6">
    <source>
        <dbReference type="ARBA" id="ARBA00023136"/>
    </source>
</evidence>
<evidence type="ECO:0000256" key="2">
    <source>
        <dbReference type="ARBA" id="ARBA00006464"/>
    </source>
</evidence>
<evidence type="ECO:0000256" key="3">
    <source>
        <dbReference type="ARBA" id="ARBA00022679"/>
    </source>
</evidence>
<dbReference type="InterPro" id="IPR003362">
    <property type="entry name" value="Bact_transf"/>
</dbReference>
<sequence>MLRLFKQYYPVRNAIFVFGEGIFIFLSVVIACLLIIGSDQVHFDPPLLLKVLLITITCQACLYYNDLYDLQITDTLSELGIRLLQALGAAAILLALFYFLFPDFIIGEGIFIVSIAFVFLLIIAWRIGYTQILNKGLFNQKIMIMGSSDTAHEIANEIQQKKDCGYEIASVLSDKPWEVWPCSSNAGMICQNHFDNVCDLAKQMRVDKIVVALKEKRGTLPVKELLKCRVDGIDILEGNTFYEMLTGKLIVEQINPAWLIFSEGFQKTKAQKLIKRTVDLVLSAAMLIVLMPLILLVAIVIKLDSKGPAIFSQERVGRHHKPYMVHKFRSMRSDAEKETGPVWAQDNDNRITRVGHFIRKWRIDELPQLWNVIKGQMSFVGPRPEREHFVKQLEEIIPYYGERFSVKPGLTGWAQVSYGYGASVEDAIEKLNYDLFYIKNMSILMDIMIVARTVKTVLFGRGR</sequence>
<dbReference type="Gene3D" id="3.40.50.720">
    <property type="entry name" value="NAD(P)-binding Rossmann-like Domain"/>
    <property type="match status" value="1"/>
</dbReference>
<dbReference type="PANTHER" id="PTHR30576:SF21">
    <property type="entry name" value="UDP-GLUCOSE:UNDECAPRENYL-PHOSPHATE GLUCOSE-1-PHOSPHATE TRANSFERASE"/>
    <property type="match status" value="1"/>
</dbReference>
<feature type="transmembrane region" description="Helical" evidence="7">
    <location>
        <begin position="105"/>
        <end position="125"/>
    </location>
</feature>
<keyword evidence="6 7" id="KW-0472">Membrane</keyword>
<evidence type="ECO:0000313" key="10">
    <source>
        <dbReference type="Proteomes" id="UP001165427"/>
    </source>
</evidence>
<feature type="transmembrane region" description="Helical" evidence="7">
    <location>
        <begin position="48"/>
        <end position="67"/>
    </location>
</feature>
<dbReference type="AlphaFoldDB" id="A0AA41UJM9"/>
<evidence type="ECO:0000259" key="8">
    <source>
        <dbReference type="Pfam" id="PF02397"/>
    </source>
</evidence>
<dbReference type="InterPro" id="IPR017464">
    <property type="entry name" value="Sugar_tfrase_EpsB_2"/>
</dbReference>
<name>A0AA41UJM9_9BACT</name>
<comment type="caution">
    <text evidence="9">The sequence shown here is derived from an EMBL/GenBank/DDBJ whole genome shotgun (WGS) entry which is preliminary data.</text>
</comment>
<dbReference type="NCBIfam" id="TIGR03013">
    <property type="entry name" value="EpsB_2"/>
    <property type="match status" value="1"/>
</dbReference>
<feature type="domain" description="Bacterial sugar transferase" evidence="8">
    <location>
        <begin position="275"/>
        <end position="458"/>
    </location>
</feature>
<evidence type="ECO:0000256" key="1">
    <source>
        <dbReference type="ARBA" id="ARBA00004141"/>
    </source>
</evidence>
<dbReference type="EMBL" id="JALJRB010000021">
    <property type="protein sequence ID" value="MCJ8502125.1"/>
    <property type="molecule type" value="Genomic_DNA"/>
</dbReference>